<gene>
    <name evidence="2" type="ORF">B9T62_05025</name>
</gene>
<dbReference type="InterPro" id="IPR055247">
    <property type="entry name" value="InsJ-like_HTH"/>
</dbReference>
<dbReference type="EMBL" id="CP021780">
    <property type="protein sequence ID" value="ASA20219.1"/>
    <property type="molecule type" value="Genomic_DNA"/>
</dbReference>
<dbReference type="KEGG" id="pdh:B9T62_05025"/>
<dbReference type="Pfam" id="PF13518">
    <property type="entry name" value="HTH_28"/>
    <property type="match status" value="1"/>
</dbReference>
<evidence type="ECO:0000259" key="1">
    <source>
        <dbReference type="Pfam" id="PF13518"/>
    </source>
</evidence>
<dbReference type="SUPFAM" id="SSF46689">
    <property type="entry name" value="Homeodomain-like"/>
    <property type="match status" value="1"/>
</dbReference>
<accession>A0A2Z2KDZ0</accession>
<organism evidence="2 3">
    <name type="scientific">Paenibacillus donghaensis</name>
    <dbReference type="NCBI Taxonomy" id="414771"/>
    <lineage>
        <taxon>Bacteria</taxon>
        <taxon>Bacillati</taxon>
        <taxon>Bacillota</taxon>
        <taxon>Bacilli</taxon>
        <taxon>Bacillales</taxon>
        <taxon>Paenibacillaceae</taxon>
        <taxon>Paenibacillus</taxon>
    </lineage>
</organism>
<dbReference type="InterPro" id="IPR009057">
    <property type="entry name" value="Homeodomain-like_sf"/>
</dbReference>
<dbReference type="AlphaFoldDB" id="A0A2Z2KDZ0"/>
<sequence length="119" mass="13837">MQEDTKEEGVEPMKSNKLYDEQRIKVAQEAMNGIKLSYLARKYSVSPSTITNWVKFYKERFGEEAPLSVHEQIEDAKRVQDLETKMDTAIKLLGEKDLEIELLRELLKKANPAYRTKSN</sequence>
<evidence type="ECO:0000313" key="3">
    <source>
        <dbReference type="Proteomes" id="UP000249890"/>
    </source>
</evidence>
<dbReference type="Proteomes" id="UP000249890">
    <property type="component" value="Chromosome"/>
</dbReference>
<reference evidence="2 3" key="1">
    <citation type="submission" date="2017-06" db="EMBL/GenBank/DDBJ databases">
        <title>Complete genome sequence of Paenibacillus donghaensis KCTC 13049T isolated from East Sea sediment, South Korea.</title>
        <authorList>
            <person name="Jung B.K."/>
            <person name="Hong S.-J."/>
            <person name="Shin J.-H."/>
        </authorList>
    </citation>
    <scope>NUCLEOTIDE SEQUENCE [LARGE SCALE GENOMIC DNA]</scope>
    <source>
        <strain evidence="2 3">KCTC 13049</strain>
    </source>
</reference>
<dbReference type="OrthoDB" id="1707197at2"/>
<dbReference type="RefSeq" id="WP_087914241.1">
    <property type="nucleotide sequence ID" value="NZ_CP021780.1"/>
</dbReference>
<evidence type="ECO:0000313" key="2">
    <source>
        <dbReference type="EMBL" id="ASA20219.1"/>
    </source>
</evidence>
<feature type="domain" description="Insertion element IS150 protein InsJ-like helix-turn-helix" evidence="1">
    <location>
        <begin position="22"/>
        <end position="65"/>
    </location>
</feature>
<keyword evidence="3" id="KW-1185">Reference proteome</keyword>
<protein>
    <recommendedName>
        <fullName evidence="1">Insertion element IS150 protein InsJ-like helix-turn-helix domain-containing protein</fullName>
    </recommendedName>
</protein>
<proteinExistence type="predicted"/>
<name>A0A2Z2KDZ0_9BACL</name>